<accession>A0A166BNW6</accession>
<dbReference type="EMBL" id="KV417641">
    <property type="protein sequence ID" value="KZP12834.1"/>
    <property type="molecule type" value="Genomic_DNA"/>
</dbReference>
<feature type="region of interest" description="Disordered" evidence="1">
    <location>
        <begin position="33"/>
        <end position="122"/>
    </location>
</feature>
<protein>
    <submittedName>
        <fullName evidence="2">Uncharacterized protein</fullName>
    </submittedName>
</protein>
<proteinExistence type="predicted"/>
<dbReference type="Proteomes" id="UP000076532">
    <property type="component" value="Unassembled WGS sequence"/>
</dbReference>
<reference evidence="2 3" key="1">
    <citation type="journal article" date="2016" name="Mol. Biol. Evol.">
        <title>Comparative Genomics of Early-Diverging Mushroom-Forming Fungi Provides Insights into the Origins of Lignocellulose Decay Capabilities.</title>
        <authorList>
            <person name="Nagy L.G."/>
            <person name="Riley R."/>
            <person name="Tritt A."/>
            <person name="Adam C."/>
            <person name="Daum C."/>
            <person name="Floudas D."/>
            <person name="Sun H."/>
            <person name="Yadav J.S."/>
            <person name="Pangilinan J."/>
            <person name="Larsson K.H."/>
            <person name="Matsuura K."/>
            <person name="Barry K."/>
            <person name="Labutti K."/>
            <person name="Kuo R."/>
            <person name="Ohm R.A."/>
            <person name="Bhattacharya S.S."/>
            <person name="Shirouzu T."/>
            <person name="Yoshinaga Y."/>
            <person name="Martin F.M."/>
            <person name="Grigoriev I.V."/>
            <person name="Hibbett D.S."/>
        </authorList>
    </citation>
    <scope>NUCLEOTIDE SEQUENCE [LARGE SCALE GENOMIC DNA]</scope>
    <source>
        <strain evidence="2 3">CBS 109695</strain>
    </source>
</reference>
<organism evidence="2 3">
    <name type="scientific">Athelia psychrophila</name>
    <dbReference type="NCBI Taxonomy" id="1759441"/>
    <lineage>
        <taxon>Eukaryota</taxon>
        <taxon>Fungi</taxon>
        <taxon>Dikarya</taxon>
        <taxon>Basidiomycota</taxon>
        <taxon>Agaricomycotina</taxon>
        <taxon>Agaricomycetes</taxon>
        <taxon>Agaricomycetidae</taxon>
        <taxon>Atheliales</taxon>
        <taxon>Atheliaceae</taxon>
        <taxon>Athelia</taxon>
    </lineage>
</organism>
<feature type="non-terminal residue" evidence="2">
    <location>
        <position position="1"/>
    </location>
</feature>
<name>A0A166BNW6_9AGAM</name>
<evidence type="ECO:0000313" key="2">
    <source>
        <dbReference type="EMBL" id="KZP12834.1"/>
    </source>
</evidence>
<gene>
    <name evidence="2" type="ORF">FIBSPDRAFT_869818</name>
</gene>
<evidence type="ECO:0000313" key="3">
    <source>
        <dbReference type="Proteomes" id="UP000076532"/>
    </source>
</evidence>
<evidence type="ECO:0000256" key="1">
    <source>
        <dbReference type="SAM" id="MobiDB-lite"/>
    </source>
</evidence>
<keyword evidence="3" id="KW-1185">Reference proteome</keyword>
<feature type="compositionally biased region" description="Basic and acidic residues" evidence="1">
    <location>
        <begin position="68"/>
        <end position="105"/>
    </location>
</feature>
<sequence>TRTRVPGPPRSSKISIKAADGSEVDLKAISSKCASPGLPGLPPSSPSTSGFNRTAKGHRSGKSQSIRMESEEARKKRVAEEEAKADRERAVKEAQEKVKKDAERRRSARRGAGCRYQEGSRG</sequence>
<dbReference type="AlphaFoldDB" id="A0A166BNW6"/>